<proteinExistence type="predicted"/>
<feature type="compositionally biased region" description="Polar residues" evidence="1">
    <location>
        <begin position="55"/>
        <end position="70"/>
    </location>
</feature>
<dbReference type="OrthoDB" id="5867623at2759"/>
<sequence length="112" mass="12911">MSKKNHREGNDFIASDDEVENVRRQSRLDSRRRTATAELDRTADVLSNLDDLTSDEQNQGGLIESENTPMARSVRMVRHSAPEESSVVWTDVETEFSPQTSTPPRRRRRLFH</sequence>
<evidence type="ECO:0000313" key="3">
    <source>
        <dbReference type="Proteomes" id="UP000230423"/>
    </source>
</evidence>
<feature type="compositionally biased region" description="Basic and acidic residues" evidence="1">
    <location>
        <begin position="20"/>
        <end position="32"/>
    </location>
</feature>
<feature type="region of interest" description="Disordered" evidence="1">
    <location>
        <begin position="1"/>
        <end position="35"/>
    </location>
</feature>
<evidence type="ECO:0000313" key="2">
    <source>
        <dbReference type="EMBL" id="PIO69886.1"/>
    </source>
</evidence>
<dbReference type="AlphaFoldDB" id="A0A2G9UI73"/>
<feature type="region of interest" description="Disordered" evidence="1">
    <location>
        <begin position="48"/>
        <end position="112"/>
    </location>
</feature>
<dbReference type="EMBL" id="KZ346481">
    <property type="protein sequence ID" value="PIO69886.1"/>
    <property type="molecule type" value="Genomic_DNA"/>
</dbReference>
<reference evidence="2 3" key="1">
    <citation type="submission" date="2015-09" db="EMBL/GenBank/DDBJ databases">
        <title>Draft genome of the parasitic nematode Teladorsagia circumcincta isolate WARC Sus (inbred).</title>
        <authorList>
            <person name="Mitreva M."/>
        </authorList>
    </citation>
    <scope>NUCLEOTIDE SEQUENCE [LARGE SCALE GENOMIC DNA]</scope>
    <source>
        <strain evidence="2 3">S</strain>
    </source>
</reference>
<accession>A0A2G9UI73</accession>
<protein>
    <submittedName>
        <fullName evidence="2">Uncharacterized protein</fullName>
    </submittedName>
</protein>
<keyword evidence="3" id="KW-1185">Reference proteome</keyword>
<gene>
    <name evidence="2" type="ORF">TELCIR_08283</name>
</gene>
<organism evidence="2 3">
    <name type="scientific">Teladorsagia circumcincta</name>
    <name type="common">Brown stomach worm</name>
    <name type="synonym">Ostertagia circumcincta</name>
    <dbReference type="NCBI Taxonomy" id="45464"/>
    <lineage>
        <taxon>Eukaryota</taxon>
        <taxon>Metazoa</taxon>
        <taxon>Ecdysozoa</taxon>
        <taxon>Nematoda</taxon>
        <taxon>Chromadorea</taxon>
        <taxon>Rhabditida</taxon>
        <taxon>Rhabditina</taxon>
        <taxon>Rhabditomorpha</taxon>
        <taxon>Strongyloidea</taxon>
        <taxon>Trichostrongylidae</taxon>
        <taxon>Teladorsagia</taxon>
    </lineage>
</organism>
<evidence type="ECO:0000256" key="1">
    <source>
        <dbReference type="SAM" id="MobiDB-lite"/>
    </source>
</evidence>
<name>A0A2G9UI73_TELCI</name>
<dbReference type="Proteomes" id="UP000230423">
    <property type="component" value="Unassembled WGS sequence"/>
</dbReference>